<keyword evidence="1" id="KW-0732">Signal</keyword>
<evidence type="ECO:0000256" key="1">
    <source>
        <dbReference type="SAM" id="SignalP"/>
    </source>
</evidence>
<proteinExistence type="predicted"/>
<accession>A0ABS1VDA5</accession>
<feature type="chain" id="PRO_5045637725" description="UrcA family protein" evidence="1">
    <location>
        <begin position="23"/>
        <end position="112"/>
    </location>
</feature>
<sequence>MRRSLILAAVSAALAAAGPAGACDPEAVNEQLTAVCDAALQPAEAALEAALPHATVAERALVAHHLAAAREACATGDPQAGARTATQLARLAGRIEGRAGLDGPVLAAAPAR</sequence>
<reference evidence="2 3" key="1">
    <citation type="submission" date="2021-01" db="EMBL/GenBank/DDBJ databases">
        <title>Belnapia mucosa sp. nov. and Belnapia arida sp. nov., isolated from the Tabernas Desert (Almeria, Spain).</title>
        <authorList>
            <person name="Molina-Menor E."/>
            <person name="Vidal-Verdu A."/>
            <person name="Calonge A."/>
            <person name="Satari L."/>
            <person name="Pereto Magraner J."/>
            <person name="Porcar Miralles M."/>
        </authorList>
    </citation>
    <scope>NUCLEOTIDE SEQUENCE [LARGE SCALE GENOMIC DNA]</scope>
    <source>
        <strain evidence="2 3">T6</strain>
    </source>
</reference>
<evidence type="ECO:0000313" key="3">
    <source>
        <dbReference type="Proteomes" id="UP000606490"/>
    </source>
</evidence>
<protein>
    <recommendedName>
        <fullName evidence="4">UrcA family protein</fullName>
    </recommendedName>
</protein>
<evidence type="ECO:0000313" key="2">
    <source>
        <dbReference type="EMBL" id="MBL6459262.1"/>
    </source>
</evidence>
<feature type="signal peptide" evidence="1">
    <location>
        <begin position="1"/>
        <end position="22"/>
    </location>
</feature>
<dbReference type="RefSeq" id="WP_202828992.1">
    <property type="nucleotide sequence ID" value="NZ_JAEUXJ010000031.1"/>
</dbReference>
<organism evidence="2 3">
    <name type="scientific">Belnapia mucosa</name>
    <dbReference type="NCBI Taxonomy" id="2804532"/>
    <lineage>
        <taxon>Bacteria</taxon>
        <taxon>Pseudomonadati</taxon>
        <taxon>Pseudomonadota</taxon>
        <taxon>Alphaproteobacteria</taxon>
        <taxon>Acetobacterales</taxon>
        <taxon>Roseomonadaceae</taxon>
        <taxon>Belnapia</taxon>
    </lineage>
</organism>
<name>A0ABS1VDA5_9PROT</name>
<evidence type="ECO:0008006" key="4">
    <source>
        <dbReference type="Google" id="ProtNLM"/>
    </source>
</evidence>
<gene>
    <name evidence="2" type="ORF">JMJ55_28475</name>
</gene>
<keyword evidence="3" id="KW-1185">Reference proteome</keyword>
<dbReference type="EMBL" id="JAEUXJ010000031">
    <property type="protein sequence ID" value="MBL6459262.1"/>
    <property type="molecule type" value="Genomic_DNA"/>
</dbReference>
<comment type="caution">
    <text evidence="2">The sequence shown here is derived from an EMBL/GenBank/DDBJ whole genome shotgun (WGS) entry which is preliminary data.</text>
</comment>
<dbReference type="Proteomes" id="UP000606490">
    <property type="component" value="Unassembled WGS sequence"/>
</dbReference>